<gene>
    <name evidence="2" type="ORF">RND71_014490</name>
</gene>
<keyword evidence="3" id="KW-1185">Reference proteome</keyword>
<dbReference type="EMBL" id="JAVYJV010000007">
    <property type="protein sequence ID" value="KAK4366610.1"/>
    <property type="molecule type" value="Genomic_DNA"/>
</dbReference>
<feature type="compositionally biased region" description="Basic and acidic residues" evidence="1">
    <location>
        <begin position="13"/>
        <end position="22"/>
    </location>
</feature>
<evidence type="ECO:0000313" key="2">
    <source>
        <dbReference type="EMBL" id="KAK4366610.1"/>
    </source>
</evidence>
<evidence type="ECO:0000256" key="1">
    <source>
        <dbReference type="SAM" id="MobiDB-lite"/>
    </source>
</evidence>
<feature type="region of interest" description="Disordered" evidence="1">
    <location>
        <begin position="1"/>
        <end position="54"/>
    </location>
</feature>
<evidence type="ECO:0000313" key="3">
    <source>
        <dbReference type="Proteomes" id="UP001291623"/>
    </source>
</evidence>
<accession>A0AAE1VNP7</accession>
<sequence>MQQGSKTESVQRVAERHEHSLENTETMQNQGREKELSRRSSPPARQWRGGAVKGGREMGCALVVDRRGQRWSRGRGGGENVGGLLLMV</sequence>
<organism evidence="2 3">
    <name type="scientific">Anisodus tanguticus</name>
    <dbReference type="NCBI Taxonomy" id="243964"/>
    <lineage>
        <taxon>Eukaryota</taxon>
        <taxon>Viridiplantae</taxon>
        <taxon>Streptophyta</taxon>
        <taxon>Embryophyta</taxon>
        <taxon>Tracheophyta</taxon>
        <taxon>Spermatophyta</taxon>
        <taxon>Magnoliopsida</taxon>
        <taxon>eudicotyledons</taxon>
        <taxon>Gunneridae</taxon>
        <taxon>Pentapetalae</taxon>
        <taxon>asterids</taxon>
        <taxon>lamiids</taxon>
        <taxon>Solanales</taxon>
        <taxon>Solanaceae</taxon>
        <taxon>Solanoideae</taxon>
        <taxon>Hyoscyameae</taxon>
        <taxon>Anisodus</taxon>
    </lineage>
</organism>
<dbReference type="Proteomes" id="UP001291623">
    <property type="component" value="Unassembled WGS sequence"/>
</dbReference>
<reference evidence="2" key="1">
    <citation type="submission" date="2023-12" db="EMBL/GenBank/DDBJ databases">
        <title>Genome assembly of Anisodus tanguticus.</title>
        <authorList>
            <person name="Wang Y.-J."/>
        </authorList>
    </citation>
    <scope>NUCLEOTIDE SEQUENCE</scope>
    <source>
        <strain evidence="2">KB-2021</strain>
        <tissue evidence="2">Leaf</tissue>
    </source>
</reference>
<comment type="caution">
    <text evidence="2">The sequence shown here is derived from an EMBL/GenBank/DDBJ whole genome shotgun (WGS) entry which is preliminary data.</text>
</comment>
<dbReference type="AlphaFoldDB" id="A0AAE1VNP7"/>
<name>A0AAE1VNP7_9SOLA</name>
<proteinExistence type="predicted"/>
<protein>
    <submittedName>
        <fullName evidence="2">Uncharacterized protein</fullName>
    </submittedName>
</protein>
<feature type="compositionally biased region" description="Polar residues" evidence="1">
    <location>
        <begin position="1"/>
        <end position="10"/>
    </location>
</feature>